<dbReference type="PROSITE" id="PS50005">
    <property type="entry name" value="TPR"/>
    <property type="match status" value="1"/>
</dbReference>
<dbReference type="SMART" id="SM00028">
    <property type="entry name" value="TPR"/>
    <property type="match status" value="1"/>
</dbReference>
<feature type="coiled-coil region" evidence="1">
    <location>
        <begin position="326"/>
        <end position="353"/>
    </location>
</feature>
<reference evidence="2" key="1">
    <citation type="submission" date="2018-06" db="EMBL/GenBank/DDBJ databases">
        <authorList>
            <person name="Zhirakovskaya E."/>
        </authorList>
    </citation>
    <scope>NUCLEOTIDE SEQUENCE</scope>
</reference>
<dbReference type="AlphaFoldDB" id="A0A3B0ZBT6"/>
<feature type="coiled-coil region" evidence="1">
    <location>
        <begin position="212"/>
        <end position="295"/>
    </location>
</feature>
<proteinExistence type="predicted"/>
<dbReference type="SUPFAM" id="SSF48452">
    <property type="entry name" value="TPR-like"/>
    <property type="match status" value="1"/>
</dbReference>
<dbReference type="InterPro" id="IPR019734">
    <property type="entry name" value="TPR_rpt"/>
</dbReference>
<evidence type="ECO:0000313" key="2">
    <source>
        <dbReference type="EMBL" id="VAW89021.1"/>
    </source>
</evidence>
<dbReference type="InterPro" id="IPR011990">
    <property type="entry name" value="TPR-like_helical_dom_sf"/>
</dbReference>
<dbReference type="EMBL" id="UOFP01000248">
    <property type="protein sequence ID" value="VAW89021.1"/>
    <property type="molecule type" value="Genomic_DNA"/>
</dbReference>
<sequence>MQNNPLFFQSILVILLANALTACELVSEKKTEQSTMNVIELIIEGDYTQARSRATNNPGQLKQVEKVIANYEAALPEKLDHHISNQRWEEANQLLKQAEHRIPDSPVLKKAKSSWKTTQQKEQQHLETQRLIAESEALYANLTVDQQLLRIDPKNRAANQRSKGYRKKTKSMAEKLLQTGKQALAKNDLTLAQKTLPLALQLNSTSESRAANHALEDILTQQQQEIMELKQQSLAQQKRQQFKQLTNKLIEALAKAQLAQAITLVKRAEAINKNSEKLQSLKQQLQKKIDQAVEKHLEQGIKHYRQDQFAEAIDDWNQVLKMEPDNKQAQINMLRAEQVLSNLARLIEKSEKK</sequence>
<keyword evidence="1" id="KW-0175">Coiled coil</keyword>
<evidence type="ECO:0000256" key="1">
    <source>
        <dbReference type="SAM" id="Coils"/>
    </source>
</evidence>
<dbReference type="Gene3D" id="1.25.40.10">
    <property type="entry name" value="Tetratricopeptide repeat domain"/>
    <property type="match status" value="1"/>
</dbReference>
<organism evidence="2">
    <name type="scientific">hydrothermal vent metagenome</name>
    <dbReference type="NCBI Taxonomy" id="652676"/>
    <lineage>
        <taxon>unclassified sequences</taxon>
        <taxon>metagenomes</taxon>
        <taxon>ecological metagenomes</taxon>
    </lineage>
</organism>
<name>A0A3B0ZBT6_9ZZZZ</name>
<gene>
    <name evidence="2" type="ORF">MNBD_GAMMA18-824</name>
</gene>
<accession>A0A3B0ZBT6</accession>
<protein>
    <submittedName>
        <fullName evidence="2">Uncharacterized protein</fullName>
    </submittedName>
</protein>